<name>A0A9W6IPX8_9HYPH</name>
<gene>
    <name evidence="4" type="ORF">GCM10008170_03200</name>
</gene>
<accession>A0A9W6IPX8</accession>
<reference evidence="4" key="1">
    <citation type="journal article" date="2014" name="Int. J. Syst. Evol. Microbiol.">
        <title>Complete genome sequence of Corynebacterium casei LMG S-19264T (=DSM 44701T), isolated from a smear-ripened cheese.</title>
        <authorList>
            <consortium name="US DOE Joint Genome Institute (JGI-PGF)"/>
            <person name="Walter F."/>
            <person name="Albersmeier A."/>
            <person name="Kalinowski J."/>
            <person name="Ruckert C."/>
        </authorList>
    </citation>
    <scope>NUCLEOTIDE SEQUENCE</scope>
    <source>
        <strain evidence="4">VKM B-1606</strain>
    </source>
</reference>
<evidence type="ECO:0000259" key="3">
    <source>
        <dbReference type="PROSITE" id="PS51186"/>
    </source>
</evidence>
<dbReference type="Proteomes" id="UP001143400">
    <property type="component" value="Unassembled WGS sequence"/>
</dbReference>
<proteinExistence type="predicted"/>
<dbReference type="InterPro" id="IPR000182">
    <property type="entry name" value="GNAT_dom"/>
</dbReference>
<evidence type="ECO:0000313" key="4">
    <source>
        <dbReference type="EMBL" id="GLK54301.1"/>
    </source>
</evidence>
<evidence type="ECO:0000256" key="1">
    <source>
        <dbReference type="ARBA" id="ARBA00022679"/>
    </source>
</evidence>
<dbReference type="PROSITE" id="PS51186">
    <property type="entry name" value="GNAT"/>
    <property type="match status" value="1"/>
</dbReference>
<comment type="caution">
    <text evidence="4">The sequence shown here is derived from an EMBL/GenBank/DDBJ whole genome shotgun (WGS) entry which is preliminary data.</text>
</comment>
<evidence type="ECO:0000256" key="2">
    <source>
        <dbReference type="ARBA" id="ARBA00023315"/>
    </source>
</evidence>
<dbReference type="AlphaFoldDB" id="A0A9W6IPX8"/>
<dbReference type="PANTHER" id="PTHR43877">
    <property type="entry name" value="AMINOALKYLPHOSPHONATE N-ACETYLTRANSFERASE-RELATED-RELATED"/>
    <property type="match status" value="1"/>
</dbReference>
<dbReference type="EMBL" id="BSFF01000001">
    <property type="protein sequence ID" value="GLK54301.1"/>
    <property type="molecule type" value="Genomic_DNA"/>
</dbReference>
<dbReference type="GO" id="GO:0016747">
    <property type="term" value="F:acyltransferase activity, transferring groups other than amino-acyl groups"/>
    <property type="evidence" value="ECO:0007669"/>
    <property type="project" value="InterPro"/>
</dbReference>
<keyword evidence="1" id="KW-0808">Transferase</keyword>
<keyword evidence="2" id="KW-0012">Acyltransferase</keyword>
<evidence type="ECO:0000313" key="5">
    <source>
        <dbReference type="Proteomes" id="UP001143400"/>
    </source>
</evidence>
<feature type="domain" description="N-acetyltransferase" evidence="3">
    <location>
        <begin position="18"/>
        <end position="180"/>
    </location>
</feature>
<dbReference type="InterPro" id="IPR016181">
    <property type="entry name" value="Acyl_CoA_acyltransferase"/>
</dbReference>
<dbReference type="Pfam" id="PF00583">
    <property type="entry name" value="Acetyltransf_1"/>
    <property type="match status" value="1"/>
</dbReference>
<protein>
    <submittedName>
        <fullName evidence="4">N-acetyltransferase GCN5</fullName>
    </submittedName>
</protein>
<reference evidence="4" key="2">
    <citation type="submission" date="2023-01" db="EMBL/GenBank/DDBJ databases">
        <authorList>
            <person name="Sun Q."/>
            <person name="Evtushenko L."/>
        </authorList>
    </citation>
    <scope>NUCLEOTIDE SEQUENCE</scope>
    <source>
        <strain evidence="4">VKM B-1606</strain>
    </source>
</reference>
<dbReference type="CDD" id="cd04301">
    <property type="entry name" value="NAT_SF"/>
    <property type="match status" value="1"/>
</dbReference>
<dbReference type="SUPFAM" id="SSF55729">
    <property type="entry name" value="Acyl-CoA N-acyltransferases (Nat)"/>
    <property type="match status" value="1"/>
</dbReference>
<organism evidence="4 5">
    <name type="scientific">Methylopila capsulata</name>
    <dbReference type="NCBI Taxonomy" id="61654"/>
    <lineage>
        <taxon>Bacteria</taxon>
        <taxon>Pseudomonadati</taxon>
        <taxon>Pseudomonadota</taxon>
        <taxon>Alphaproteobacteria</taxon>
        <taxon>Hyphomicrobiales</taxon>
        <taxon>Methylopilaceae</taxon>
        <taxon>Methylopila</taxon>
    </lineage>
</organism>
<dbReference type="Gene3D" id="3.40.630.30">
    <property type="match status" value="1"/>
</dbReference>
<sequence>MSGAMNGAYSQQVSTVAIEIRPARAADAAAIANVHDQAWRNAYRGLIPGRELERMIERRGPAWWTSALNRGTRVSLLMFGGEAVGYASSGRNRASMLAVGGEIYELYMKPEYQGVGLGRRLFAAARGDLAARGLSGAATWSLAANDPACAFYARLGGKLSARGVETFGDVTLEKFAFVWR</sequence>
<dbReference type="InterPro" id="IPR050832">
    <property type="entry name" value="Bact_Acetyltransf"/>
</dbReference>